<feature type="region of interest" description="Disordered" evidence="6">
    <location>
        <begin position="534"/>
        <end position="563"/>
    </location>
</feature>
<evidence type="ECO:0000313" key="10">
    <source>
        <dbReference type="Proteomes" id="UP001449657"/>
    </source>
</evidence>
<evidence type="ECO:0000256" key="3">
    <source>
        <dbReference type="ARBA" id="ARBA00022729"/>
    </source>
</evidence>
<evidence type="ECO:0000256" key="5">
    <source>
        <dbReference type="ARBA" id="ARBA00023237"/>
    </source>
</evidence>
<keyword evidence="4" id="KW-0472">Membrane</keyword>
<gene>
    <name evidence="9" type="ORF">WJU22_20240</name>
</gene>
<comment type="similarity">
    <text evidence="2">Belongs to the SusD family.</text>
</comment>
<evidence type="ECO:0000256" key="1">
    <source>
        <dbReference type="ARBA" id="ARBA00004442"/>
    </source>
</evidence>
<dbReference type="Pfam" id="PF07980">
    <property type="entry name" value="SusD_RagB"/>
    <property type="match status" value="1"/>
</dbReference>
<reference evidence="9 10" key="1">
    <citation type="submission" date="2024-03" db="EMBL/GenBank/DDBJ databases">
        <title>Chitinophaga caseinilytica sp. nov., a casein hydrolysing bacterium isolated from forest soil.</title>
        <authorList>
            <person name="Lee D.S."/>
            <person name="Han D.M."/>
            <person name="Baek J.H."/>
            <person name="Choi D.G."/>
            <person name="Jeon J.H."/>
            <person name="Jeon C.O."/>
        </authorList>
    </citation>
    <scope>NUCLEOTIDE SEQUENCE [LARGE SCALE GENOMIC DNA]</scope>
    <source>
        <strain evidence="9 10">KACC 19118</strain>
    </source>
</reference>
<dbReference type="InterPro" id="IPR033985">
    <property type="entry name" value="SusD-like_N"/>
</dbReference>
<protein>
    <submittedName>
        <fullName evidence="9">RagB/SusD family nutrient uptake outer membrane protein</fullName>
    </submittedName>
</protein>
<dbReference type="Gene3D" id="1.25.40.390">
    <property type="match status" value="1"/>
</dbReference>
<dbReference type="SUPFAM" id="SSF48452">
    <property type="entry name" value="TPR-like"/>
    <property type="match status" value="1"/>
</dbReference>
<keyword evidence="3" id="KW-0732">Signal</keyword>
<feature type="domain" description="RagB/SusD" evidence="7">
    <location>
        <begin position="322"/>
        <end position="533"/>
    </location>
</feature>
<organism evidence="9 10">
    <name type="scientific">Chitinophaga caseinilytica</name>
    <dbReference type="NCBI Taxonomy" id="2267521"/>
    <lineage>
        <taxon>Bacteria</taxon>
        <taxon>Pseudomonadati</taxon>
        <taxon>Bacteroidota</taxon>
        <taxon>Chitinophagia</taxon>
        <taxon>Chitinophagales</taxon>
        <taxon>Chitinophagaceae</taxon>
        <taxon>Chitinophaga</taxon>
    </lineage>
</organism>
<dbReference type="Proteomes" id="UP001449657">
    <property type="component" value="Chromosome"/>
</dbReference>
<accession>A0ABZ2Z0K8</accession>
<keyword evidence="10" id="KW-1185">Reference proteome</keyword>
<evidence type="ECO:0000259" key="8">
    <source>
        <dbReference type="Pfam" id="PF14322"/>
    </source>
</evidence>
<dbReference type="InterPro" id="IPR011990">
    <property type="entry name" value="TPR-like_helical_dom_sf"/>
</dbReference>
<evidence type="ECO:0000256" key="6">
    <source>
        <dbReference type="SAM" id="MobiDB-lite"/>
    </source>
</evidence>
<dbReference type="InterPro" id="IPR012944">
    <property type="entry name" value="SusD_RagB_dom"/>
</dbReference>
<dbReference type="Pfam" id="PF14322">
    <property type="entry name" value="SusD-like_3"/>
    <property type="match status" value="1"/>
</dbReference>
<evidence type="ECO:0000256" key="2">
    <source>
        <dbReference type="ARBA" id="ARBA00006275"/>
    </source>
</evidence>
<evidence type="ECO:0000256" key="4">
    <source>
        <dbReference type="ARBA" id="ARBA00023136"/>
    </source>
</evidence>
<feature type="compositionally biased region" description="Low complexity" evidence="6">
    <location>
        <begin position="542"/>
        <end position="560"/>
    </location>
</feature>
<comment type="subcellular location">
    <subcellularLocation>
        <location evidence="1">Cell outer membrane</location>
    </subcellularLocation>
</comment>
<evidence type="ECO:0000259" key="7">
    <source>
        <dbReference type="Pfam" id="PF07980"/>
    </source>
</evidence>
<name>A0ABZ2Z0K8_9BACT</name>
<dbReference type="RefSeq" id="WP_341839987.1">
    <property type="nucleotide sequence ID" value="NZ_CP149792.1"/>
</dbReference>
<feature type="domain" description="SusD-like N-terminal" evidence="8">
    <location>
        <begin position="78"/>
        <end position="212"/>
    </location>
</feature>
<dbReference type="EMBL" id="CP150096">
    <property type="protein sequence ID" value="WZN45233.1"/>
    <property type="molecule type" value="Genomic_DNA"/>
</dbReference>
<evidence type="ECO:0000313" key="9">
    <source>
        <dbReference type="EMBL" id="WZN45233.1"/>
    </source>
</evidence>
<sequence length="575" mass="64294">MKIIRILLVACLATMASCNKYLDIIPDNVPTLDQAFQLRATAKKYLFTCYSYIPQLGDVSANYAILGSREISTPYPGSQSGVRNSIIELAYDYQNIVNPIANYWSGGGDYGGTPMFIAIRTCNTFLANIHKVPDIQEPERKRWIAEVKTLKAFYHFWLLRMYGPIPIVKESLPISADVEAVRVKRQPVDEVATYIVQLLDEARADLPLIITNQREELGRMTQPIALAIRAYTLMLNASPLFNGNKDYAGFGHTTSQPLFSPEFSAAKWTLAAKACEEAIAAAHDAGYKLHRFVKPFDMKDIGDSTRICMDIRGAVTEEWNSEVIWTLTHSSTGALQRQCAPRNDVYSYTISLWAANMKACEIFYTKNGVPIDEDPSWDYANRYTTLKTVPATHRAILKPNYTTSAFNIDREYRFYADLAFDGSSYFMKQRSNEDNLLYINTMWGSSSSNGLSRTSFTGYWPKKMVSWKTSGDGGSYAPDSYAWPAIRLTALYLMYAEALNETEGPGARAYQYLDSVRARAGLKGVVESWANYSRNPSRPASKKASAASSSTKRWRNSSSKGKTIGTCAAGNGWII</sequence>
<keyword evidence="5" id="KW-0998">Cell outer membrane</keyword>
<proteinExistence type="inferred from homology"/>
<dbReference type="PROSITE" id="PS51257">
    <property type="entry name" value="PROKAR_LIPOPROTEIN"/>
    <property type="match status" value="1"/>
</dbReference>